<reference evidence="1 2" key="1">
    <citation type="submission" date="2023-05" db="EMBL/GenBank/DDBJ databases">
        <title>Draft genome sequence of Streptomyces sp. B-S-A8 isolated from a cave soil in Thailand.</title>
        <authorList>
            <person name="Chamroensaksri N."/>
            <person name="Muangham S."/>
        </authorList>
    </citation>
    <scope>NUCLEOTIDE SEQUENCE [LARGE SCALE GENOMIC DNA]</scope>
    <source>
        <strain evidence="1 2">B-S-A8</strain>
    </source>
</reference>
<dbReference type="EMBL" id="JASCIR010000050">
    <property type="protein sequence ID" value="MDI3390482.1"/>
    <property type="molecule type" value="Genomic_DNA"/>
</dbReference>
<sequence length="121" mass="12593">MVDRNVGTPTAVSAAESACAAAETELHRQVIAAELCARRGGRGLHYASIGAERTGPHLVVNDGEVLGQMHTTSPGVLHDWYGNRVESDRELGPYPTARACAAALKSGSGVPTARNDHGYGA</sequence>
<accession>A0ABT6S1B1</accession>
<organism evidence="1 2">
    <name type="scientific">Streptomyces solicavernae</name>
    <dbReference type="NCBI Taxonomy" id="3043614"/>
    <lineage>
        <taxon>Bacteria</taxon>
        <taxon>Bacillati</taxon>
        <taxon>Actinomycetota</taxon>
        <taxon>Actinomycetes</taxon>
        <taxon>Kitasatosporales</taxon>
        <taxon>Streptomycetaceae</taxon>
        <taxon>Streptomyces</taxon>
    </lineage>
</organism>
<keyword evidence="2" id="KW-1185">Reference proteome</keyword>
<protein>
    <submittedName>
        <fullName evidence="1">Uncharacterized protein</fullName>
    </submittedName>
</protein>
<evidence type="ECO:0000313" key="2">
    <source>
        <dbReference type="Proteomes" id="UP001224661"/>
    </source>
</evidence>
<name>A0ABT6S1B1_9ACTN</name>
<comment type="caution">
    <text evidence="1">The sequence shown here is derived from an EMBL/GenBank/DDBJ whole genome shotgun (WGS) entry which is preliminary data.</text>
</comment>
<gene>
    <name evidence="1" type="ORF">QIS99_30450</name>
</gene>
<dbReference type="RefSeq" id="WP_282516970.1">
    <property type="nucleotide sequence ID" value="NZ_JASCIR010000050.1"/>
</dbReference>
<proteinExistence type="predicted"/>
<evidence type="ECO:0000313" key="1">
    <source>
        <dbReference type="EMBL" id="MDI3390482.1"/>
    </source>
</evidence>
<dbReference type="Proteomes" id="UP001224661">
    <property type="component" value="Unassembled WGS sequence"/>
</dbReference>